<reference evidence="1 2" key="1">
    <citation type="journal article" date="2024" name="BMC Genomics">
        <title>De novo assembly and annotation of Popillia japonica's genome with initial clues to its potential as an invasive pest.</title>
        <authorList>
            <person name="Cucini C."/>
            <person name="Boschi S."/>
            <person name="Funari R."/>
            <person name="Cardaioli E."/>
            <person name="Iannotti N."/>
            <person name="Marturano G."/>
            <person name="Paoli F."/>
            <person name="Bruttini M."/>
            <person name="Carapelli A."/>
            <person name="Frati F."/>
            <person name="Nardi F."/>
        </authorList>
    </citation>
    <scope>NUCLEOTIDE SEQUENCE [LARGE SCALE GENOMIC DNA]</scope>
    <source>
        <strain evidence="1">DMR45628</strain>
    </source>
</reference>
<organism evidence="1 2">
    <name type="scientific">Popillia japonica</name>
    <name type="common">Japanese beetle</name>
    <dbReference type="NCBI Taxonomy" id="7064"/>
    <lineage>
        <taxon>Eukaryota</taxon>
        <taxon>Metazoa</taxon>
        <taxon>Ecdysozoa</taxon>
        <taxon>Arthropoda</taxon>
        <taxon>Hexapoda</taxon>
        <taxon>Insecta</taxon>
        <taxon>Pterygota</taxon>
        <taxon>Neoptera</taxon>
        <taxon>Endopterygota</taxon>
        <taxon>Coleoptera</taxon>
        <taxon>Polyphaga</taxon>
        <taxon>Scarabaeiformia</taxon>
        <taxon>Scarabaeidae</taxon>
        <taxon>Rutelinae</taxon>
        <taxon>Popillia</taxon>
    </lineage>
</organism>
<dbReference type="Pfam" id="PF12259">
    <property type="entry name" value="Baculo_F"/>
    <property type="match status" value="1"/>
</dbReference>
<gene>
    <name evidence="1" type="ORF">QE152_g31480</name>
</gene>
<dbReference type="EMBL" id="JASPKY010000446">
    <property type="protein sequence ID" value="KAK9696590.1"/>
    <property type="molecule type" value="Genomic_DNA"/>
</dbReference>
<dbReference type="Proteomes" id="UP001458880">
    <property type="component" value="Unassembled WGS sequence"/>
</dbReference>
<name>A0AAW1J0Q8_POPJA</name>
<comment type="caution">
    <text evidence="1">The sequence shown here is derived from an EMBL/GenBank/DDBJ whole genome shotgun (WGS) entry which is preliminary data.</text>
</comment>
<protein>
    <submittedName>
        <fullName evidence="1">Baculovirus F protein</fullName>
    </submittedName>
</protein>
<proteinExistence type="predicted"/>
<keyword evidence="2" id="KW-1185">Reference proteome</keyword>
<evidence type="ECO:0000313" key="1">
    <source>
        <dbReference type="EMBL" id="KAK9696590.1"/>
    </source>
</evidence>
<accession>A0AAW1J0Q8</accession>
<sequence>MANKLNSSYYEEKSEEWYITEMHNYRYIIDHLQEEIENLIEQILPNHRQRRGIINGLGSIIKVITGNMDQEDAERINQQIQDLQQGQKNNANVLKKQISLAKNAIVSFNNTISNLKHNQVILESRILQISKIITESQKYSNRYDIVLQSIVYSPLTNNFSIILRILSEIRTALVFSRINIMHPSIREPHLLIKDFTSITDSQSTLPINPTTANIMILESLIDIKAYQQHSTITFLLEVPLVSKETYDLYHLYSLPIPINNAMKFIIPTAHYVLYNEQYYGNLNDNCKEILPAKFLCSNIELLPISPESPCEIQIIMSSNILV</sequence>
<dbReference type="InterPro" id="IPR022048">
    <property type="entry name" value="Envelope_fusion-like"/>
</dbReference>
<dbReference type="AlphaFoldDB" id="A0AAW1J0Q8"/>
<evidence type="ECO:0000313" key="2">
    <source>
        <dbReference type="Proteomes" id="UP001458880"/>
    </source>
</evidence>